<dbReference type="OrthoDB" id="10471190at2759"/>
<name>A0A9P9A521_9PEZI</name>
<protein>
    <submittedName>
        <fullName evidence="2">Uncharacterized protein</fullName>
    </submittedName>
</protein>
<dbReference type="Proteomes" id="UP000770015">
    <property type="component" value="Unassembled WGS sequence"/>
</dbReference>
<feature type="region of interest" description="Disordered" evidence="1">
    <location>
        <begin position="59"/>
        <end position="80"/>
    </location>
</feature>
<comment type="caution">
    <text evidence="2">The sequence shown here is derived from an EMBL/GenBank/DDBJ whole genome shotgun (WGS) entry which is preliminary data.</text>
</comment>
<dbReference type="EMBL" id="JAGSXJ010000027">
    <property type="protein sequence ID" value="KAH6672733.1"/>
    <property type="molecule type" value="Genomic_DNA"/>
</dbReference>
<evidence type="ECO:0000256" key="1">
    <source>
        <dbReference type="SAM" id="MobiDB-lite"/>
    </source>
</evidence>
<proteinExistence type="predicted"/>
<reference evidence="2" key="1">
    <citation type="journal article" date="2021" name="Nat. Commun.">
        <title>Genetic determinants of endophytism in the Arabidopsis root mycobiome.</title>
        <authorList>
            <person name="Mesny F."/>
            <person name="Miyauchi S."/>
            <person name="Thiergart T."/>
            <person name="Pickel B."/>
            <person name="Atanasova L."/>
            <person name="Karlsson M."/>
            <person name="Huettel B."/>
            <person name="Barry K.W."/>
            <person name="Haridas S."/>
            <person name="Chen C."/>
            <person name="Bauer D."/>
            <person name="Andreopoulos W."/>
            <person name="Pangilinan J."/>
            <person name="LaButti K."/>
            <person name="Riley R."/>
            <person name="Lipzen A."/>
            <person name="Clum A."/>
            <person name="Drula E."/>
            <person name="Henrissat B."/>
            <person name="Kohler A."/>
            <person name="Grigoriev I.V."/>
            <person name="Martin F.M."/>
            <person name="Hacquard S."/>
        </authorList>
    </citation>
    <scope>NUCLEOTIDE SEQUENCE</scope>
    <source>
        <strain evidence="2">MPI-SDFR-AT-0117</strain>
    </source>
</reference>
<feature type="compositionally biased region" description="Basic and acidic residues" evidence="1">
    <location>
        <begin position="59"/>
        <end position="68"/>
    </location>
</feature>
<organism evidence="2 3">
    <name type="scientific">Plectosphaerella plurivora</name>
    <dbReference type="NCBI Taxonomy" id="936078"/>
    <lineage>
        <taxon>Eukaryota</taxon>
        <taxon>Fungi</taxon>
        <taxon>Dikarya</taxon>
        <taxon>Ascomycota</taxon>
        <taxon>Pezizomycotina</taxon>
        <taxon>Sordariomycetes</taxon>
        <taxon>Hypocreomycetidae</taxon>
        <taxon>Glomerellales</taxon>
        <taxon>Plectosphaerellaceae</taxon>
        <taxon>Plectosphaerella</taxon>
    </lineage>
</organism>
<evidence type="ECO:0000313" key="2">
    <source>
        <dbReference type="EMBL" id="KAH6672733.1"/>
    </source>
</evidence>
<dbReference type="AlphaFoldDB" id="A0A9P9A521"/>
<feature type="region of interest" description="Disordered" evidence="1">
    <location>
        <begin position="1"/>
        <end position="28"/>
    </location>
</feature>
<accession>A0A9P9A521</accession>
<gene>
    <name evidence="2" type="ORF">F5X68DRAFT_247066</name>
</gene>
<sequence length="676" mass="75347">MSSNAPYIPPLPSIAEQNPTSPPRMSGRGNRQELIVKSQHMDVCILTWFLSRTNTDSHELPSFDDRTAPRQPEPGSRTQRRSEQLYFFLQAFATVLERNHESIVADTSDFAGYKTYVATSFSSAPPATLDHIVIDKDEIQQLGHVLKLPAYLYTPKSGKARKKPTVWGHDPDDSRVRLVKAKSTNIPVPLNGHLIKYPNGFAYWLMKHTVGKVNNKVFITDVSIAEHMGNITKAIRETHRRVGDSRSINAAHIKLGMYVYLSCAAGLHENITRGFEEYSFGRILTASIRGVYNFDLDAHDYDICIMSYGETIHMPPHRRKLNPWSAASSSLVNRDNFYNAGGRILFHTLLSVIIRNIQQSTGKLVSIKRKVMEAKLANVTDLEKLKDLADDLDHLLGQVFHGCRLLNVLTVHFSHILESHAIWLAKIFSSSPDAGGLGSFPQARRPPGLVDPLAGLSRTLADPGLAASLRTWMRLLCRQERGMVKLRLPTTFDENMKRIENGNSVHVTHATTWHVSVTAAANRTAMPPLYTTIKGLGFTPEQAREVLFRLVNKGDITLTEAYDRDSAAGRRTALEITAGQLANLASRSADNRHAPFMPSAGITRRFYLRPSVALGSNMPHSRDALHMAEADLPPWTPRETARELIKEASSDAKERIREILTDLAMEGSKSLSSKST</sequence>
<keyword evidence="3" id="KW-1185">Reference proteome</keyword>
<evidence type="ECO:0000313" key="3">
    <source>
        <dbReference type="Proteomes" id="UP000770015"/>
    </source>
</evidence>